<protein>
    <submittedName>
        <fullName evidence="3">Outer membrane protein assembly factor BamB, contains PQQ-like beta-propeller repeat</fullName>
    </submittedName>
</protein>
<dbReference type="AlphaFoldDB" id="A0A286GP08"/>
<feature type="domain" description="Pyrrolo-quinoline quinone repeat" evidence="2">
    <location>
        <begin position="156"/>
        <end position="271"/>
    </location>
</feature>
<feature type="signal peptide" evidence="1">
    <location>
        <begin position="1"/>
        <end position="24"/>
    </location>
</feature>
<dbReference type="PANTHER" id="PTHR34512">
    <property type="entry name" value="CELL SURFACE PROTEIN"/>
    <property type="match status" value="1"/>
</dbReference>
<evidence type="ECO:0000313" key="4">
    <source>
        <dbReference type="Proteomes" id="UP000219452"/>
    </source>
</evidence>
<reference evidence="4" key="1">
    <citation type="submission" date="2017-09" db="EMBL/GenBank/DDBJ databases">
        <authorList>
            <person name="Varghese N."/>
            <person name="Submissions S."/>
        </authorList>
    </citation>
    <scope>NUCLEOTIDE SEQUENCE [LARGE SCALE GENOMIC DNA]</scope>
    <source>
        <strain evidence="4">DSM 29961</strain>
    </source>
</reference>
<dbReference type="SUPFAM" id="SSF50998">
    <property type="entry name" value="Quinoprotein alcohol dehydrogenase-like"/>
    <property type="match status" value="1"/>
</dbReference>
<name>A0A286GP08_9BACT</name>
<dbReference type="Proteomes" id="UP000219452">
    <property type="component" value="Unassembled WGS sequence"/>
</dbReference>
<dbReference type="InterPro" id="IPR011047">
    <property type="entry name" value="Quinoprotein_ADH-like_sf"/>
</dbReference>
<keyword evidence="1" id="KW-0732">Signal</keyword>
<gene>
    <name evidence="3" type="ORF">SAMN06269250_5455</name>
</gene>
<organism evidence="3 4">
    <name type="scientific">Spirosoma fluviale</name>
    <dbReference type="NCBI Taxonomy" id="1597977"/>
    <lineage>
        <taxon>Bacteria</taxon>
        <taxon>Pseudomonadati</taxon>
        <taxon>Bacteroidota</taxon>
        <taxon>Cytophagia</taxon>
        <taxon>Cytophagales</taxon>
        <taxon>Cytophagaceae</taxon>
        <taxon>Spirosoma</taxon>
    </lineage>
</organism>
<sequence>MTLKNTLINLIFAITLLAGKNLSAQDTKTPNWSLDLDGNIKWLKQTSTGMLVAYSSKGLFGIDPETHKISWQIKWDVPITNLEKGLSANALQEIQSTPFALIQEESSMLSKSQTSIINYLTGQQIFTSKGSTMSITGTSPLFAIGAMLLQIKQDKKEYLVLLDLATGQERWRTEIPGVKRGMMGSMMSLAMKASGMSPALETTLDKDSNILFASGQTLTRYNGKSGTILWQVKFDEPVGHVEMSENGTVVYTGAGRNIMGYSLDKGTAIWKDPYKISGEFMYFVPMSQNTLLSVSKNGLTRIDETTGKSVWKKANTVDLPLQSVEFLQDGLLVLSSSEKESQFDYMDYTGKDLWRKSYKTDKPVTTYQITSKGLLFANAEEANVIDFKDGRDDIWKRRIKLRGRPVISIDRDRNTMLIYSNDKLYTVDLGDLSNKLLAEDIKFKGKDEDVELIETRKTGYLLSSSQNMWLISYDGKALYNKFYREPGAGKRALALVGQAASAYGMVAGTVNFTKNVASAAGNTVMGNETQANSNLRSANNSYSIAETSAGANSAFTDMYAKRYKATFATKDAQYILTGIEEDGLKRTGLLKINKDTGSENGKIILKDLTPVYVVDETLNALFVIVDSNKFYSYNL</sequence>
<proteinExistence type="predicted"/>
<evidence type="ECO:0000256" key="1">
    <source>
        <dbReference type="SAM" id="SignalP"/>
    </source>
</evidence>
<dbReference type="RefSeq" id="WP_097130182.1">
    <property type="nucleotide sequence ID" value="NZ_OCNH01000006.1"/>
</dbReference>
<dbReference type="InterPro" id="IPR002372">
    <property type="entry name" value="PQQ_rpt_dom"/>
</dbReference>
<dbReference type="EMBL" id="OCNH01000006">
    <property type="protein sequence ID" value="SOD96704.1"/>
    <property type="molecule type" value="Genomic_DNA"/>
</dbReference>
<dbReference type="PANTHER" id="PTHR34512:SF30">
    <property type="entry name" value="OUTER MEMBRANE PROTEIN ASSEMBLY FACTOR BAMB"/>
    <property type="match status" value="1"/>
</dbReference>
<keyword evidence="4" id="KW-1185">Reference proteome</keyword>
<dbReference type="InterPro" id="IPR015943">
    <property type="entry name" value="WD40/YVTN_repeat-like_dom_sf"/>
</dbReference>
<evidence type="ECO:0000313" key="3">
    <source>
        <dbReference type="EMBL" id="SOD96704.1"/>
    </source>
</evidence>
<accession>A0A286GP08</accession>
<feature type="chain" id="PRO_5012245021" evidence="1">
    <location>
        <begin position="25"/>
        <end position="635"/>
    </location>
</feature>
<dbReference type="Pfam" id="PF13360">
    <property type="entry name" value="PQQ_2"/>
    <property type="match status" value="1"/>
</dbReference>
<dbReference type="OrthoDB" id="9816081at2"/>
<evidence type="ECO:0000259" key="2">
    <source>
        <dbReference type="Pfam" id="PF13360"/>
    </source>
</evidence>
<dbReference type="Gene3D" id="2.130.10.10">
    <property type="entry name" value="YVTN repeat-like/Quinoprotein amine dehydrogenase"/>
    <property type="match status" value="1"/>
</dbReference>